<dbReference type="PROSITE" id="PS00166">
    <property type="entry name" value="ENOYL_COA_HYDRATASE"/>
    <property type="match status" value="1"/>
</dbReference>
<evidence type="ECO:0000313" key="4">
    <source>
        <dbReference type="Proteomes" id="UP000600101"/>
    </source>
</evidence>
<dbReference type="SUPFAM" id="SSF52096">
    <property type="entry name" value="ClpP/crotonase"/>
    <property type="match status" value="1"/>
</dbReference>
<gene>
    <name evidence="3" type="ORF">H7965_14340</name>
</gene>
<dbReference type="Pfam" id="PF00378">
    <property type="entry name" value="ECH_1"/>
    <property type="match status" value="1"/>
</dbReference>
<proteinExistence type="inferred from homology"/>
<sequence>MVLQVEDRGRVRVLRLDRPEKRNALNAGLCAALVEAMQAADAAADVAAVVLAGAGPGFSAGADLGERAVLAADEAARQRRSALSDALLAAPAAMGKPVVAAVHGAVVGAGASLALCCDLVVAAEDARFSYPEARHDIFPSLVAPMLLRHLGPKDCFELLATGRAVEAAEARALRLVNQVVPREALIDAACALAEGAALYGAESMRRIKAMIGASGLTT</sequence>
<dbReference type="Proteomes" id="UP000600101">
    <property type="component" value="Unassembled WGS sequence"/>
</dbReference>
<organism evidence="3 4">
    <name type="scientific">Siccirubricoccus deserti</name>
    <dbReference type="NCBI Taxonomy" id="2013562"/>
    <lineage>
        <taxon>Bacteria</taxon>
        <taxon>Pseudomonadati</taxon>
        <taxon>Pseudomonadota</taxon>
        <taxon>Alphaproteobacteria</taxon>
        <taxon>Acetobacterales</taxon>
        <taxon>Roseomonadaceae</taxon>
        <taxon>Siccirubricoccus</taxon>
    </lineage>
</organism>
<dbReference type="EMBL" id="JACOMF010000016">
    <property type="protein sequence ID" value="MBC4016501.1"/>
    <property type="molecule type" value="Genomic_DNA"/>
</dbReference>
<name>A0A9X0QYT8_9PROT</name>
<evidence type="ECO:0000256" key="1">
    <source>
        <dbReference type="ARBA" id="ARBA00005254"/>
    </source>
</evidence>
<dbReference type="InterPro" id="IPR029045">
    <property type="entry name" value="ClpP/crotonase-like_dom_sf"/>
</dbReference>
<dbReference type="InterPro" id="IPR051683">
    <property type="entry name" value="Enoyl-CoA_Hydratase/Isomerase"/>
</dbReference>
<comment type="caution">
    <text evidence="3">The sequence shown here is derived from an EMBL/GenBank/DDBJ whole genome shotgun (WGS) entry which is preliminary data.</text>
</comment>
<dbReference type="PANTHER" id="PTHR42964">
    <property type="entry name" value="ENOYL-COA HYDRATASE"/>
    <property type="match status" value="1"/>
</dbReference>
<dbReference type="GO" id="GO:0008300">
    <property type="term" value="P:isoprenoid catabolic process"/>
    <property type="evidence" value="ECO:0007669"/>
    <property type="project" value="TreeGrafter"/>
</dbReference>
<dbReference type="GO" id="GO:0003824">
    <property type="term" value="F:catalytic activity"/>
    <property type="evidence" value="ECO:0007669"/>
    <property type="project" value="InterPro"/>
</dbReference>
<keyword evidence="4" id="KW-1185">Reference proteome</keyword>
<dbReference type="Gene3D" id="3.90.226.10">
    <property type="entry name" value="2-enoyl-CoA Hydratase, Chain A, domain 1"/>
    <property type="match status" value="1"/>
</dbReference>
<dbReference type="PANTHER" id="PTHR42964:SF1">
    <property type="entry name" value="POLYKETIDE BIOSYNTHESIS ENOYL-COA HYDRATASE PKSH-RELATED"/>
    <property type="match status" value="1"/>
</dbReference>
<comment type="similarity">
    <text evidence="1 2">Belongs to the enoyl-CoA hydratase/isomerase family.</text>
</comment>
<protein>
    <submittedName>
        <fullName evidence="3">Enoyl-CoA hydratase/isomerase family protein</fullName>
    </submittedName>
</protein>
<dbReference type="AlphaFoldDB" id="A0A9X0QYT8"/>
<dbReference type="RefSeq" id="WP_186771273.1">
    <property type="nucleotide sequence ID" value="NZ_JACOMF010000016.1"/>
</dbReference>
<dbReference type="InterPro" id="IPR018376">
    <property type="entry name" value="Enoyl-CoA_hyd/isom_CS"/>
</dbReference>
<evidence type="ECO:0000256" key="2">
    <source>
        <dbReference type="RuleBase" id="RU003707"/>
    </source>
</evidence>
<dbReference type="InterPro" id="IPR001753">
    <property type="entry name" value="Enoyl-CoA_hydra/iso"/>
</dbReference>
<reference evidence="3" key="1">
    <citation type="submission" date="2020-08" db="EMBL/GenBank/DDBJ databases">
        <authorList>
            <person name="Hu Y."/>
            <person name="Nguyen S.V."/>
            <person name="Li F."/>
            <person name="Fanning S."/>
        </authorList>
    </citation>
    <scope>NUCLEOTIDE SEQUENCE</scope>
    <source>
        <strain evidence="3">SYSU D8009</strain>
    </source>
</reference>
<accession>A0A9X0QYT8</accession>
<dbReference type="CDD" id="cd06558">
    <property type="entry name" value="crotonase-like"/>
    <property type="match status" value="1"/>
</dbReference>
<evidence type="ECO:0000313" key="3">
    <source>
        <dbReference type="EMBL" id="MBC4016501.1"/>
    </source>
</evidence>